<evidence type="ECO:0000313" key="3">
    <source>
        <dbReference type="EMBL" id="MCC4213920.1"/>
    </source>
</evidence>
<evidence type="ECO:0000313" key="4">
    <source>
        <dbReference type="Proteomes" id="UP001197770"/>
    </source>
</evidence>
<keyword evidence="1" id="KW-0472">Membrane</keyword>
<name>A0ABS8GV73_9FLAO</name>
<keyword evidence="1" id="KW-1133">Transmembrane helix</keyword>
<sequence length="627" mass="70796">MKYKAFLSYSHSQDTDLGTSLEKALEKFAKPTFKRRALEIFRDANDLSAAADLGEKIRTGLEESEYFICMACEKYAQSKWCAREAEWWRDHKSIDTFLIVLTQGEILWDESTNDFDWNVTTAIPKVLSGAFNGEPFYVDFRNLGPKEKLTLENPEFKNRVVLLAATLHGKSIGDMVGEAVKQHKRTVRLRNAAISVLSILLVAVIIALFYAVSQKNRALLSSYLANAQAQFTEDPTRSLRLAEYAWNFAQENDFPTAEAGELITKVFYSGFGFYQEQTDDMPDFESMENSAPRVARTPFESRVLQLTDSILNTVPKDNYLSNQSDLYIDSENKSAILAVSSNAVGFTQLYFIETADFYINRVHVQLPGFVGFTGYIQDIDISNDGTYTVLGSANGKTAVLDNAFYRSNPDKNRFKDRAILMAEEGYPVRGISFLNDDDLIGVASFGSTYKNGYREDLPQTTYYFKTAAFPYIELRNDDSEQGNSSLDSFYYITPDDPQNNDPFTWFHFAQSLHSKDGAVIAQFPDAEGVKLESVESPDGNYLASYKAVFNKHSEQLIALDLDFIDNPGVAICFSTDSKYFKVSYLDGLERIFPLDPQTILKRINKVEIMGNIAHLSPADKTRFLIED</sequence>
<reference evidence="3 4" key="1">
    <citation type="submission" date="2021-11" db="EMBL/GenBank/DDBJ databases">
        <title>Seasonal and diel survey of microbial diversity of the Tyrrhenian coast.</title>
        <authorList>
            <person name="Gattoni G."/>
            <person name="Corral P."/>
        </authorList>
    </citation>
    <scope>NUCLEOTIDE SEQUENCE [LARGE SCALE GENOMIC DNA]</scope>
    <source>
        <strain evidence="3 4">Mr9</strain>
    </source>
</reference>
<dbReference type="SUPFAM" id="SSF50978">
    <property type="entry name" value="WD40 repeat-like"/>
    <property type="match status" value="1"/>
</dbReference>
<proteinExistence type="predicted"/>
<comment type="caution">
    <text evidence="3">The sequence shown here is derived from an EMBL/GenBank/DDBJ whole genome shotgun (WGS) entry which is preliminary data.</text>
</comment>
<dbReference type="EMBL" id="JAJGMW010000021">
    <property type="protein sequence ID" value="MCC4213920.1"/>
    <property type="molecule type" value="Genomic_DNA"/>
</dbReference>
<keyword evidence="1" id="KW-0812">Transmembrane</keyword>
<keyword evidence="4" id="KW-1185">Reference proteome</keyword>
<feature type="transmembrane region" description="Helical" evidence="1">
    <location>
        <begin position="192"/>
        <end position="212"/>
    </location>
</feature>
<dbReference type="InterPro" id="IPR035897">
    <property type="entry name" value="Toll_tir_struct_dom_sf"/>
</dbReference>
<feature type="domain" description="TIR" evidence="2">
    <location>
        <begin position="1"/>
        <end position="127"/>
    </location>
</feature>
<dbReference type="SMART" id="SM00255">
    <property type="entry name" value="TIR"/>
    <property type="match status" value="1"/>
</dbReference>
<dbReference type="RefSeq" id="WP_228230993.1">
    <property type="nucleotide sequence ID" value="NZ_JAJGMW010000021.1"/>
</dbReference>
<gene>
    <name evidence="3" type="ORF">LLW17_14410</name>
</gene>
<evidence type="ECO:0000259" key="2">
    <source>
        <dbReference type="PROSITE" id="PS50104"/>
    </source>
</evidence>
<dbReference type="Proteomes" id="UP001197770">
    <property type="component" value="Unassembled WGS sequence"/>
</dbReference>
<evidence type="ECO:0000256" key="1">
    <source>
        <dbReference type="SAM" id="Phobius"/>
    </source>
</evidence>
<organism evidence="3 4">
    <name type="scientific">Leeuwenhoekiella parthenopeia</name>
    <dbReference type="NCBI Taxonomy" id="2890320"/>
    <lineage>
        <taxon>Bacteria</taxon>
        <taxon>Pseudomonadati</taxon>
        <taxon>Bacteroidota</taxon>
        <taxon>Flavobacteriia</taxon>
        <taxon>Flavobacteriales</taxon>
        <taxon>Flavobacteriaceae</taxon>
        <taxon>Leeuwenhoekiella</taxon>
    </lineage>
</organism>
<dbReference type="Pfam" id="PF13676">
    <property type="entry name" value="TIR_2"/>
    <property type="match status" value="1"/>
</dbReference>
<dbReference type="InterPro" id="IPR036322">
    <property type="entry name" value="WD40_repeat_dom_sf"/>
</dbReference>
<dbReference type="Gene3D" id="3.40.50.10140">
    <property type="entry name" value="Toll/interleukin-1 receptor homology (TIR) domain"/>
    <property type="match status" value="1"/>
</dbReference>
<accession>A0ABS8GV73</accession>
<dbReference type="InterPro" id="IPR000157">
    <property type="entry name" value="TIR_dom"/>
</dbReference>
<protein>
    <submittedName>
        <fullName evidence="3">TIR domain-containing protein</fullName>
    </submittedName>
</protein>
<dbReference type="PROSITE" id="PS50104">
    <property type="entry name" value="TIR"/>
    <property type="match status" value="1"/>
</dbReference>
<dbReference type="SUPFAM" id="SSF52200">
    <property type="entry name" value="Toll/Interleukin receptor TIR domain"/>
    <property type="match status" value="1"/>
</dbReference>